<proteinExistence type="predicted"/>
<dbReference type="Proteomes" id="UP000325030">
    <property type="component" value="Chromosome"/>
</dbReference>
<gene>
    <name evidence="1" type="ORF">IC007_0265</name>
</gene>
<organism evidence="1 2">
    <name type="scientific">Sulfuracidifex tepidarius</name>
    <dbReference type="NCBI Taxonomy" id="1294262"/>
    <lineage>
        <taxon>Archaea</taxon>
        <taxon>Thermoproteota</taxon>
        <taxon>Thermoprotei</taxon>
        <taxon>Sulfolobales</taxon>
        <taxon>Sulfolobaceae</taxon>
        <taxon>Sulfuracidifex</taxon>
    </lineage>
</organism>
<sequence>MSVSEKILNSEGIKRVIGNPYLAIASTKHFHVIGEDGKGGYSVVLYEWETTSKFRVEEDLVLYRMTVKEEPMGISYIMEENRKGGNYYKITFMNSGNSLTVMVIGKKGGGVFGKTPYIEPEHILDHIKQFLS</sequence>
<reference evidence="2" key="1">
    <citation type="submission" date="2018-09" db="EMBL/GenBank/DDBJ databases">
        <title>Complete Genome Sequencing of Sulfolobus sp. JCM 16834.</title>
        <authorList>
            <person name="Kato S."/>
            <person name="Itoh T."/>
            <person name="Ohkuma M."/>
        </authorList>
    </citation>
    <scope>NUCLEOTIDE SEQUENCE [LARGE SCALE GENOMIC DNA]</scope>
    <source>
        <strain evidence="2">IC-007</strain>
    </source>
</reference>
<evidence type="ECO:0000313" key="2">
    <source>
        <dbReference type="Proteomes" id="UP000325030"/>
    </source>
</evidence>
<dbReference type="AlphaFoldDB" id="A0A510E0Q1"/>
<evidence type="ECO:0000313" key="1">
    <source>
        <dbReference type="EMBL" id="BBG25760.1"/>
    </source>
</evidence>
<accession>A0A510E0Q1</accession>
<protein>
    <submittedName>
        <fullName evidence="1">Uncharacterized protein</fullName>
    </submittedName>
</protein>
<dbReference type="EMBL" id="AP018930">
    <property type="protein sequence ID" value="BBG25760.1"/>
    <property type="molecule type" value="Genomic_DNA"/>
</dbReference>
<name>A0A510E0Q1_9CREN</name>